<dbReference type="PANTHER" id="PTHR38032">
    <property type="entry name" value="POLYMERASE-RELATED"/>
    <property type="match status" value="1"/>
</dbReference>
<organism evidence="2 3">
    <name type="scientific">Massilia agrisoli</name>
    <dbReference type="NCBI Taxonomy" id="2892444"/>
    <lineage>
        <taxon>Bacteria</taxon>
        <taxon>Pseudomonadati</taxon>
        <taxon>Pseudomonadota</taxon>
        <taxon>Betaproteobacteria</taxon>
        <taxon>Burkholderiales</taxon>
        <taxon>Oxalobacteraceae</taxon>
        <taxon>Telluria group</taxon>
        <taxon>Massilia</taxon>
    </lineage>
</organism>
<dbReference type="Proteomes" id="UP001198701">
    <property type="component" value="Unassembled WGS sequence"/>
</dbReference>
<dbReference type="InterPro" id="IPR005646">
    <property type="entry name" value="FapA"/>
</dbReference>
<name>A0ABS8IX94_9BURK</name>
<reference evidence="2 3" key="1">
    <citation type="submission" date="2021-11" db="EMBL/GenBank/DDBJ databases">
        <authorList>
            <person name="Huq M.A."/>
        </authorList>
    </citation>
    <scope>NUCLEOTIDE SEQUENCE [LARGE SCALE GENOMIC DNA]</scope>
    <source>
        <strain evidence="2 3">MAHUQ-52</strain>
    </source>
</reference>
<dbReference type="InterPro" id="IPR046866">
    <property type="entry name" value="FapA_N"/>
</dbReference>
<gene>
    <name evidence="2" type="ORF">LMJ30_12750</name>
</gene>
<proteinExistence type="predicted"/>
<sequence length="629" mass="66985">MSIESSAAELALASADAGTGTGDLGPGLLARADGIYANPATAKTALVAAVDNVFSTGRYFTDIDYPAFIKALYGHGPARQRPDDLLRIAAGVAPFAAERRAVYKAVKISGGRAEYYFEPAYMTDPADPEGAGVLARLDPGEFVADMWIKGIRFGIDMNAVKAAIASTKSERTIVAGQCEALNGVDAHVIEVCDDLHRSDAPRQLANGKLDLMAFQNRFPQIQQGARLLKKVPRSDGENGFDLAGRVLEPAIPKDIDLQSMAGPGTVVEATGEGEFLVALQAGFLNVDRETSQVSVGDKIVSRDGVSARTTGNLQLEGDYEEFGEVQEKRVIEGEGITVHADVFGNIVSRGGTILLNSNLVGGSAHNALGDITVKGVASAAIIQATLGDVRLQRAESCIISGTRVFVEHAVNCEIIADDIFINQAEGCAVAARRIEIESAGARKQSEMLVFVLQPDCKRIDEVIGQIGERVATFAQLAAQRKEEMQALTSQADVRQYMQLATRVRKGELTLTADQAPQFQKMGAAVGPVLKAIGKLSEDIKTTEGEHQAGMALLEQLQQQRRASAGGNSVRVSMLTGDTTIRTLSYHPDGDSKYNLAPKEIKAMLRSGVPQGERIFSGSVGLVEWDSGAQ</sequence>
<feature type="domain" description="Flagellar Assembly Protein A N-terminal region" evidence="1">
    <location>
        <begin position="148"/>
        <end position="287"/>
    </location>
</feature>
<accession>A0ABS8IX94</accession>
<evidence type="ECO:0000259" key="1">
    <source>
        <dbReference type="Pfam" id="PF20250"/>
    </source>
</evidence>
<protein>
    <submittedName>
        <fullName evidence="2">FapA family protein</fullName>
    </submittedName>
</protein>
<dbReference type="Pfam" id="PF20250">
    <property type="entry name" value="FapA_N"/>
    <property type="match status" value="1"/>
</dbReference>
<dbReference type="EMBL" id="JAJHPV010000013">
    <property type="protein sequence ID" value="MCC6071830.1"/>
    <property type="molecule type" value="Genomic_DNA"/>
</dbReference>
<evidence type="ECO:0000313" key="2">
    <source>
        <dbReference type="EMBL" id="MCC6071830.1"/>
    </source>
</evidence>
<evidence type="ECO:0000313" key="3">
    <source>
        <dbReference type="Proteomes" id="UP001198701"/>
    </source>
</evidence>
<dbReference type="RefSeq" id="WP_229432715.1">
    <property type="nucleotide sequence ID" value="NZ_JAJHPV010000013.1"/>
</dbReference>
<comment type="caution">
    <text evidence="2">The sequence shown here is derived from an EMBL/GenBank/DDBJ whole genome shotgun (WGS) entry which is preliminary data.</text>
</comment>
<dbReference type="PANTHER" id="PTHR38032:SF1">
    <property type="entry name" value="RNA-BINDING PROTEIN KHPB N-TERMINAL DOMAIN-CONTAINING PROTEIN"/>
    <property type="match status" value="1"/>
</dbReference>
<keyword evidence="3" id="KW-1185">Reference proteome</keyword>